<comment type="caution">
    <text evidence="9">The sequence shown here is derived from an EMBL/GenBank/DDBJ whole genome shotgun (WGS) entry which is preliminary data.</text>
</comment>
<dbReference type="InterPro" id="IPR032710">
    <property type="entry name" value="NTF2-like_dom_sf"/>
</dbReference>
<gene>
    <name evidence="9" type="ORF">A5628_17505</name>
</gene>
<dbReference type="RefSeq" id="WP_065051335.1">
    <property type="nucleotide sequence ID" value="NZ_LZKW01000041.1"/>
</dbReference>
<accession>A0A853LTT8</accession>
<dbReference type="InterPro" id="IPR013249">
    <property type="entry name" value="RNA_pol_sigma70_r4_t2"/>
</dbReference>
<evidence type="ECO:0000259" key="8">
    <source>
        <dbReference type="Pfam" id="PF08281"/>
    </source>
</evidence>
<evidence type="ECO:0000256" key="3">
    <source>
        <dbReference type="ARBA" id="ARBA00023015"/>
    </source>
</evidence>
<evidence type="ECO:0000313" key="9">
    <source>
        <dbReference type="EMBL" id="OBJ57254.1"/>
    </source>
</evidence>
<evidence type="ECO:0000313" key="10">
    <source>
        <dbReference type="Proteomes" id="UP000093894"/>
    </source>
</evidence>
<reference evidence="9 10" key="1">
    <citation type="submission" date="2016-06" db="EMBL/GenBank/DDBJ databases">
        <authorList>
            <person name="Sutton G."/>
            <person name="Brinkac L."/>
            <person name="Sanka R."/>
            <person name="Adams M."/>
            <person name="Lau E."/>
            <person name="Garcia-Basteiro A."/>
            <person name="Lopez-Varela E."/>
            <person name="Palencia S."/>
        </authorList>
    </citation>
    <scope>NUCLEOTIDE SEQUENCE [LARGE SCALE GENOMIC DNA]</scope>
    <source>
        <strain evidence="9 10">1164983.0</strain>
    </source>
</reference>
<feature type="domain" description="RNA polymerase sigma-70 region 2" evidence="7">
    <location>
        <begin position="11"/>
        <end position="75"/>
    </location>
</feature>
<evidence type="ECO:0000256" key="4">
    <source>
        <dbReference type="ARBA" id="ARBA00023082"/>
    </source>
</evidence>
<comment type="similarity">
    <text evidence="1">Belongs to the sigma-70 factor family. ECF subfamily.</text>
</comment>
<comment type="subunit">
    <text evidence="2">Interacts transiently with the RNA polymerase catalytic core formed by RpoA, RpoB, RpoC and RpoZ (2 alpha, 1 beta, 1 beta' and 1 omega subunit) to form the RNA polymerase holoenzyme that can initiate transcription.</text>
</comment>
<evidence type="ECO:0000256" key="2">
    <source>
        <dbReference type="ARBA" id="ARBA00011344"/>
    </source>
</evidence>
<dbReference type="Pfam" id="PF04542">
    <property type="entry name" value="Sigma70_r2"/>
    <property type="match status" value="1"/>
</dbReference>
<keyword evidence="4" id="KW-0731">Sigma factor</keyword>
<dbReference type="InterPro" id="IPR013325">
    <property type="entry name" value="RNA_pol_sigma_r2"/>
</dbReference>
<dbReference type="InterPro" id="IPR014284">
    <property type="entry name" value="RNA_pol_sigma-70_dom"/>
</dbReference>
<keyword evidence="6" id="KW-0804">Transcription</keyword>
<dbReference type="InterPro" id="IPR007627">
    <property type="entry name" value="RNA_pol_sigma70_r2"/>
</dbReference>
<name>A0A853LTT8_9MYCO</name>
<evidence type="ECO:0000259" key="7">
    <source>
        <dbReference type="Pfam" id="PF04542"/>
    </source>
</evidence>
<dbReference type="InterPro" id="IPR013324">
    <property type="entry name" value="RNA_pol_sigma_r3/r4-like"/>
</dbReference>
<dbReference type="Gene3D" id="1.10.10.10">
    <property type="entry name" value="Winged helix-like DNA-binding domain superfamily/Winged helix DNA-binding domain"/>
    <property type="match status" value="1"/>
</dbReference>
<dbReference type="GO" id="GO:0016987">
    <property type="term" value="F:sigma factor activity"/>
    <property type="evidence" value="ECO:0007669"/>
    <property type="project" value="UniProtKB-KW"/>
</dbReference>
<dbReference type="Pfam" id="PF08281">
    <property type="entry name" value="Sigma70_r4_2"/>
    <property type="match status" value="1"/>
</dbReference>
<organism evidence="9 10">
    <name type="scientific">Mycobacterium colombiense</name>
    <dbReference type="NCBI Taxonomy" id="339268"/>
    <lineage>
        <taxon>Bacteria</taxon>
        <taxon>Bacillati</taxon>
        <taxon>Actinomycetota</taxon>
        <taxon>Actinomycetes</taxon>
        <taxon>Mycobacteriales</taxon>
        <taxon>Mycobacteriaceae</taxon>
        <taxon>Mycobacterium</taxon>
        <taxon>Mycobacterium avium complex (MAC)</taxon>
    </lineage>
</organism>
<dbReference type="InterPro" id="IPR036388">
    <property type="entry name" value="WH-like_DNA-bd_sf"/>
</dbReference>
<keyword evidence="5" id="KW-0238">DNA-binding</keyword>
<dbReference type="GO" id="GO:0003677">
    <property type="term" value="F:DNA binding"/>
    <property type="evidence" value="ECO:0007669"/>
    <property type="project" value="UniProtKB-KW"/>
</dbReference>
<dbReference type="AlphaFoldDB" id="A0A853LTT8"/>
<dbReference type="EMBL" id="LZLG01000128">
    <property type="protein sequence ID" value="OBJ57254.1"/>
    <property type="molecule type" value="Genomic_DNA"/>
</dbReference>
<dbReference type="SUPFAM" id="SSF88659">
    <property type="entry name" value="Sigma3 and sigma4 domains of RNA polymerase sigma factors"/>
    <property type="match status" value="1"/>
</dbReference>
<dbReference type="SUPFAM" id="SSF54427">
    <property type="entry name" value="NTF2-like"/>
    <property type="match status" value="1"/>
</dbReference>
<dbReference type="GO" id="GO:0006352">
    <property type="term" value="P:DNA-templated transcription initiation"/>
    <property type="evidence" value="ECO:0007669"/>
    <property type="project" value="InterPro"/>
</dbReference>
<evidence type="ECO:0000256" key="1">
    <source>
        <dbReference type="ARBA" id="ARBA00010641"/>
    </source>
</evidence>
<sequence>MNENEWLARQFEEHRPRLRALAYRMLGSRAEADDAVQDTWLRLNRVGDDQIDNLGGWLTTVVTRECLHLLRSRRSRREDLIGTELPDPIITADEGLGPEQEALLAESVGLALLLVLDRLPPAERVAFVLHDAFQLPFDEIARLTDRQPAAARQLASRARRRVRDAGLAAAATDVAGQRKVVDAFFAAARAGDFDALVKLLDPDIVLRADFGPGLLQAEYRGTAEVSRFARAPRGAELHPVLVNGRIGKLVTIDGRPFSILVFTVVDGRVVEIDAVRTGSTARASRADS</sequence>
<dbReference type="InterPro" id="IPR052704">
    <property type="entry name" value="ECF_Sigma-70_Domain"/>
</dbReference>
<dbReference type="Proteomes" id="UP000093894">
    <property type="component" value="Unassembled WGS sequence"/>
</dbReference>
<evidence type="ECO:0000256" key="5">
    <source>
        <dbReference type="ARBA" id="ARBA00023125"/>
    </source>
</evidence>
<dbReference type="SUPFAM" id="SSF88946">
    <property type="entry name" value="Sigma2 domain of RNA polymerase sigma factors"/>
    <property type="match status" value="1"/>
</dbReference>
<protein>
    <submittedName>
        <fullName evidence="9">RNA polymerase subunit sigma-70</fullName>
    </submittedName>
</protein>
<keyword evidence="3" id="KW-0805">Transcription regulation</keyword>
<feature type="domain" description="RNA polymerase sigma factor 70 region 4 type 2" evidence="8">
    <location>
        <begin position="111"/>
        <end position="161"/>
    </location>
</feature>
<dbReference type="PANTHER" id="PTHR30173">
    <property type="entry name" value="SIGMA 19 FACTOR"/>
    <property type="match status" value="1"/>
</dbReference>
<dbReference type="NCBIfam" id="TIGR02937">
    <property type="entry name" value="sigma70-ECF"/>
    <property type="match status" value="1"/>
</dbReference>
<proteinExistence type="inferred from homology"/>
<evidence type="ECO:0000256" key="6">
    <source>
        <dbReference type="ARBA" id="ARBA00023163"/>
    </source>
</evidence>
<dbReference type="Gene3D" id="1.10.1740.10">
    <property type="match status" value="1"/>
</dbReference>
<dbReference type="Gene3D" id="3.10.450.50">
    <property type="match status" value="1"/>
</dbReference>
<dbReference type="PANTHER" id="PTHR30173:SF43">
    <property type="entry name" value="ECF RNA POLYMERASE SIGMA FACTOR SIGI-RELATED"/>
    <property type="match status" value="1"/>
</dbReference>